<dbReference type="PROSITE" id="PS51608">
    <property type="entry name" value="SAM_MT_UBIE"/>
    <property type="match status" value="1"/>
</dbReference>
<dbReference type="SUPFAM" id="SSF53335">
    <property type="entry name" value="S-adenosyl-L-methionine-dependent methyltransferases"/>
    <property type="match status" value="1"/>
</dbReference>
<organism evidence="2 3">
    <name type="scientific">Almyronema epifaneia S1</name>
    <dbReference type="NCBI Taxonomy" id="2991925"/>
    <lineage>
        <taxon>Bacteria</taxon>
        <taxon>Bacillati</taxon>
        <taxon>Cyanobacteriota</taxon>
        <taxon>Cyanophyceae</taxon>
        <taxon>Nodosilineales</taxon>
        <taxon>Nodosilineaceae</taxon>
        <taxon>Almyronema</taxon>
        <taxon>Almyronema epifaneia</taxon>
    </lineage>
</organism>
<sequence>MNSEIKQQLAGYYSGRSATYDSESDFHPRLAQHLVNQAKLKPAQRVVDMATGTGLVAIAAAQQVGTQGYVLGIDFAAEMIQQAAQKAQALGLNNLQLRLADVETIKLPPADFDVVFCCSALVLLSDIPAALQHWYTLLRPGGQLAVNGFSDYAFVASMVMNRVAARYGVKLRDWNQPTGTPARFQQLLTAAGFRHVQITAKQFGGYLSLEDLQRWWRLPSDRPNPFDRPLLALSQLQLNQLKQEYFAELKAIATPQGVWNDITTYTAIARK</sequence>
<feature type="domain" description="Methyltransferase" evidence="1">
    <location>
        <begin position="41"/>
        <end position="158"/>
    </location>
</feature>
<evidence type="ECO:0000313" key="2">
    <source>
        <dbReference type="EMBL" id="MFE4107864.1"/>
    </source>
</evidence>
<comment type="caution">
    <text evidence="2">The sequence shown here is derived from an EMBL/GenBank/DDBJ whole genome shotgun (WGS) entry which is preliminary data.</text>
</comment>
<dbReference type="EMBL" id="JBHZOL010000095">
    <property type="protein sequence ID" value="MFE4107864.1"/>
    <property type="molecule type" value="Genomic_DNA"/>
</dbReference>
<dbReference type="GO" id="GO:0032259">
    <property type="term" value="P:methylation"/>
    <property type="evidence" value="ECO:0007669"/>
    <property type="project" value="UniProtKB-KW"/>
</dbReference>
<dbReference type="PANTHER" id="PTHR43861">
    <property type="entry name" value="TRANS-ACONITATE 2-METHYLTRANSFERASE-RELATED"/>
    <property type="match status" value="1"/>
</dbReference>
<dbReference type="GO" id="GO:0008168">
    <property type="term" value="F:methyltransferase activity"/>
    <property type="evidence" value="ECO:0007669"/>
    <property type="project" value="UniProtKB-KW"/>
</dbReference>
<dbReference type="Pfam" id="PF13847">
    <property type="entry name" value="Methyltransf_31"/>
    <property type="match status" value="1"/>
</dbReference>
<keyword evidence="3" id="KW-1185">Reference proteome</keyword>
<evidence type="ECO:0000259" key="1">
    <source>
        <dbReference type="Pfam" id="PF13847"/>
    </source>
</evidence>
<dbReference type="CDD" id="cd02440">
    <property type="entry name" value="AdoMet_MTases"/>
    <property type="match status" value="1"/>
</dbReference>
<name>A0ABW6IIM1_9CYAN</name>
<protein>
    <submittedName>
        <fullName evidence="2">Methyltransferase domain-containing protein</fullName>
    </submittedName>
</protein>
<dbReference type="InterPro" id="IPR004033">
    <property type="entry name" value="UbiE/COQ5_MeTrFase"/>
</dbReference>
<dbReference type="InterPro" id="IPR029063">
    <property type="entry name" value="SAM-dependent_MTases_sf"/>
</dbReference>
<reference evidence="2 3" key="1">
    <citation type="submission" date="2024-10" db="EMBL/GenBank/DDBJ databases">
        <authorList>
            <person name="Ratan Roy A."/>
            <person name="Morales Sandoval P.H."/>
            <person name="De Los Santos Villalobos S."/>
            <person name="Chakraborty S."/>
            <person name="Mukherjee J."/>
        </authorList>
    </citation>
    <scope>NUCLEOTIDE SEQUENCE [LARGE SCALE GENOMIC DNA]</scope>
    <source>
        <strain evidence="2 3">S1</strain>
    </source>
</reference>
<accession>A0ABW6IIM1</accession>
<dbReference type="Gene3D" id="3.40.50.150">
    <property type="entry name" value="Vaccinia Virus protein VP39"/>
    <property type="match status" value="1"/>
</dbReference>
<dbReference type="Proteomes" id="UP001600165">
    <property type="component" value="Unassembled WGS sequence"/>
</dbReference>
<dbReference type="PANTHER" id="PTHR43861:SF1">
    <property type="entry name" value="TRANS-ACONITATE 2-METHYLTRANSFERASE"/>
    <property type="match status" value="1"/>
</dbReference>
<proteinExistence type="predicted"/>
<evidence type="ECO:0000313" key="3">
    <source>
        <dbReference type="Proteomes" id="UP001600165"/>
    </source>
</evidence>
<gene>
    <name evidence="2" type="ORF">ACFVKH_16380</name>
</gene>
<dbReference type="RefSeq" id="WP_377966995.1">
    <property type="nucleotide sequence ID" value="NZ_JBHZOL010000095.1"/>
</dbReference>
<keyword evidence="2" id="KW-0489">Methyltransferase</keyword>
<keyword evidence="2" id="KW-0808">Transferase</keyword>
<dbReference type="InterPro" id="IPR025714">
    <property type="entry name" value="Methyltranfer_dom"/>
</dbReference>